<dbReference type="SUPFAM" id="SSF51735">
    <property type="entry name" value="NAD(P)-binding Rossmann-fold domains"/>
    <property type="match status" value="1"/>
</dbReference>
<dbReference type="Pfam" id="PF00056">
    <property type="entry name" value="Ldh_1_N"/>
    <property type="match status" value="1"/>
</dbReference>
<dbReference type="GO" id="GO:0004459">
    <property type="term" value="F:L-lactate dehydrogenase (NAD+) activity"/>
    <property type="evidence" value="ECO:0007669"/>
    <property type="project" value="TreeGrafter"/>
</dbReference>
<gene>
    <name evidence="2" type="ORF">IAD16_01405</name>
</gene>
<comment type="caution">
    <text evidence="2">The sequence shown here is derived from an EMBL/GenBank/DDBJ whole genome shotgun (WGS) entry which is preliminary data.</text>
</comment>
<dbReference type="Gene3D" id="3.40.50.720">
    <property type="entry name" value="NAD(P)-binding Rossmann-like Domain"/>
    <property type="match status" value="1"/>
</dbReference>
<evidence type="ECO:0000313" key="2">
    <source>
        <dbReference type="EMBL" id="HIU27021.1"/>
    </source>
</evidence>
<reference evidence="2" key="2">
    <citation type="journal article" date="2021" name="PeerJ">
        <title>Extensive microbial diversity within the chicken gut microbiome revealed by metagenomics and culture.</title>
        <authorList>
            <person name="Gilroy R."/>
            <person name="Ravi A."/>
            <person name="Getino M."/>
            <person name="Pursley I."/>
            <person name="Horton D.L."/>
            <person name="Alikhan N.F."/>
            <person name="Baker D."/>
            <person name="Gharbi K."/>
            <person name="Hall N."/>
            <person name="Watson M."/>
            <person name="Adriaenssens E.M."/>
            <person name="Foster-Nyarko E."/>
            <person name="Jarju S."/>
            <person name="Secka A."/>
            <person name="Antonio M."/>
            <person name="Oren A."/>
            <person name="Chaudhuri R.R."/>
            <person name="La Ragione R."/>
            <person name="Hildebrand F."/>
            <person name="Pallen M.J."/>
        </authorList>
    </citation>
    <scope>NUCLEOTIDE SEQUENCE</scope>
    <source>
        <strain evidence="2">11300</strain>
    </source>
</reference>
<dbReference type="InterPro" id="IPR036291">
    <property type="entry name" value="NAD(P)-bd_dom_sf"/>
</dbReference>
<evidence type="ECO:0000259" key="1">
    <source>
        <dbReference type="Pfam" id="PF00056"/>
    </source>
</evidence>
<organism evidence="2 3">
    <name type="scientific">Candidatus Fimisoma avicola</name>
    <dbReference type="NCBI Taxonomy" id="2840826"/>
    <lineage>
        <taxon>Bacteria</taxon>
        <taxon>Bacillati</taxon>
        <taxon>Bacillota</taxon>
        <taxon>Clostridia</taxon>
        <taxon>Eubacteriales</taxon>
        <taxon>Candidatus Fimisoma</taxon>
    </lineage>
</organism>
<feature type="domain" description="Lactate/malate dehydrogenase N-terminal" evidence="1">
    <location>
        <begin position="54"/>
        <end position="193"/>
    </location>
</feature>
<dbReference type="PANTHER" id="PTHR43128:SF16">
    <property type="entry name" value="L-LACTATE DEHYDROGENASE"/>
    <property type="match status" value="1"/>
</dbReference>
<dbReference type="GO" id="GO:0006089">
    <property type="term" value="P:lactate metabolic process"/>
    <property type="evidence" value="ECO:0007669"/>
    <property type="project" value="TreeGrafter"/>
</dbReference>
<reference evidence="2" key="1">
    <citation type="submission" date="2020-10" db="EMBL/GenBank/DDBJ databases">
        <authorList>
            <person name="Gilroy R."/>
        </authorList>
    </citation>
    <scope>NUCLEOTIDE SEQUENCE</scope>
    <source>
        <strain evidence="2">11300</strain>
    </source>
</reference>
<sequence length="340" mass="36910">MRHFSQSSQSLRPRSVRELCPDSPELLLPAGCPLADGFPGSGTSGRLTAHIIALGDVGSALLLGLRLLGADVLSSIGIYDMNENIIRRYEMEMNQIGWPFGSHPLPDVKAVTEAELLDCDIVIFCASKAVPPVGAGGDVRMAQFEANRKIASYYGNLAGQKGFKGIFAVVSDPVDPLCKEVLLSSGLHPSQVRGYGLGVMNKRAEYFARKDERFSSYLQSGRAFGPHGADLVIANSITDYDEALSDELTKLTVNANMAVRELGFKPYIAPALSSGAVSLLLTLQGRWNYSSVYMGNDRKGAFLGIKNRIFEGTAQIEDLPLSPSLYCRIERAYDNLLKLI</sequence>
<dbReference type="AlphaFoldDB" id="A0A9D1L7Q1"/>
<dbReference type="PANTHER" id="PTHR43128">
    <property type="entry name" value="L-2-HYDROXYCARBOXYLATE DEHYDROGENASE (NAD(P)(+))"/>
    <property type="match status" value="1"/>
</dbReference>
<dbReference type="Proteomes" id="UP000824091">
    <property type="component" value="Unassembled WGS sequence"/>
</dbReference>
<dbReference type="EMBL" id="DVMO01000022">
    <property type="protein sequence ID" value="HIU27021.1"/>
    <property type="molecule type" value="Genomic_DNA"/>
</dbReference>
<evidence type="ECO:0000313" key="3">
    <source>
        <dbReference type="Proteomes" id="UP000824091"/>
    </source>
</evidence>
<dbReference type="InterPro" id="IPR001236">
    <property type="entry name" value="Lactate/malate_DH_N"/>
</dbReference>
<protein>
    <submittedName>
        <fullName evidence="2">Lactate dehydrogenase</fullName>
    </submittedName>
</protein>
<proteinExistence type="predicted"/>
<name>A0A9D1L7Q1_9FIRM</name>
<accession>A0A9D1L7Q1</accession>